<sequence>MLPILRSGNTDGGFSLISAPFLLGLLSAALLLVAQTAALQAGPSASDIDYEIVLPVASLPSVDSPRGTTLNWQDEWVRRFSPRVVVVQNGGWKHRTLPRNDDDTGDAHQRIVLHKKWSALEPSIRFL</sequence>
<keyword evidence="1" id="KW-0472">Membrane</keyword>
<gene>
    <name evidence="2" type="ORF">niasHT_010152</name>
</gene>
<comment type="caution">
    <text evidence="2">The sequence shown here is derived from an EMBL/GenBank/DDBJ whole genome shotgun (WGS) entry which is preliminary data.</text>
</comment>
<evidence type="ECO:0000313" key="3">
    <source>
        <dbReference type="Proteomes" id="UP001620626"/>
    </source>
</evidence>
<keyword evidence="1" id="KW-0812">Transmembrane</keyword>
<keyword evidence="3" id="KW-1185">Reference proteome</keyword>
<proteinExistence type="predicted"/>
<evidence type="ECO:0000256" key="1">
    <source>
        <dbReference type="SAM" id="Phobius"/>
    </source>
</evidence>
<feature type="transmembrane region" description="Helical" evidence="1">
    <location>
        <begin position="12"/>
        <end position="34"/>
    </location>
</feature>
<dbReference type="Proteomes" id="UP001620626">
    <property type="component" value="Unassembled WGS sequence"/>
</dbReference>
<dbReference type="EMBL" id="JBICBT010000242">
    <property type="protein sequence ID" value="KAL3119566.1"/>
    <property type="molecule type" value="Genomic_DNA"/>
</dbReference>
<keyword evidence="1" id="KW-1133">Transmembrane helix</keyword>
<reference evidence="2 3" key="1">
    <citation type="submission" date="2024-10" db="EMBL/GenBank/DDBJ databases">
        <authorList>
            <person name="Kim D."/>
        </authorList>
    </citation>
    <scope>NUCLEOTIDE SEQUENCE [LARGE SCALE GENOMIC DNA]</scope>
    <source>
        <strain evidence="2">BH-2024</strain>
    </source>
</reference>
<accession>A0ABD2LWG6</accession>
<dbReference type="AlphaFoldDB" id="A0ABD2LWG6"/>
<evidence type="ECO:0000313" key="2">
    <source>
        <dbReference type="EMBL" id="KAL3119566.1"/>
    </source>
</evidence>
<organism evidence="2 3">
    <name type="scientific">Heterodera trifolii</name>
    <dbReference type="NCBI Taxonomy" id="157864"/>
    <lineage>
        <taxon>Eukaryota</taxon>
        <taxon>Metazoa</taxon>
        <taxon>Ecdysozoa</taxon>
        <taxon>Nematoda</taxon>
        <taxon>Chromadorea</taxon>
        <taxon>Rhabditida</taxon>
        <taxon>Tylenchina</taxon>
        <taxon>Tylenchomorpha</taxon>
        <taxon>Tylenchoidea</taxon>
        <taxon>Heteroderidae</taxon>
        <taxon>Heteroderinae</taxon>
        <taxon>Heterodera</taxon>
    </lineage>
</organism>
<name>A0ABD2LWG6_9BILA</name>
<protein>
    <submittedName>
        <fullName evidence="2">Uncharacterized protein</fullName>
    </submittedName>
</protein>